<keyword evidence="4" id="KW-1185">Reference proteome</keyword>
<keyword evidence="2" id="KW-1133">Transmembrane helix</keyword>
<feature type="compositionally biased region" description="Polar residues" evidence="1">
    <location>
        <begin position="40"/>
        <end position="51"/>
    </location>
</feature>
<dbReference type="AlphaFoldDB" id="A0A084B2Y1"/>
<feature type="transmembrane region" description="Helical" evidence="2">
    <location>
        <begin position="63"/>
        <end position="84"/>
    </location>
</feature>
<evidence type="ECO:0000313" key="3">
    <source>
        <dbReference type="EMBL" id="KEY71910.1"/>
    </source>
</evidence>
<accession>A0A084B2Y1</accession>
<organism evidence="3 4">
    <name type="scientific">Stachybotrys chartarum (strain CBS 109288 / IBT 7711)</name>
    <name type="common">Toxic black mold</name>
    <name type="synonym">Stilbospora chartarum</name>
    <dbReference type="NCBI Taxonomy" id="1280523"/>
    <lineage>
        <taxon>Eukaryota</taxon>
        <taxon>Fungi</taxon>
        <taxon>Dikarya</taxon>
        <taxon>Ascomycota</taxon>
        <taxon>Pezizomycotina</taxon>
        <taxon>Sordariomycetes</taxon>
        <taxon>Hypocreomycetidae</taxon>
        <taxon>Hypocreales</taxon>
        <taxon>Stachybotryaceae</taxon>
        <taxon>Stachybotrys</taxon>
    </lineage>
</organism>
<feature type="region of interest" description="Disordered" evidence="1">
    <location>
        <begin position="1"/>
        <end position="51"/>
    </location>
</feature>
<protein>
    <submittedName>
        <fullName evidence="3">Uncharacterized protein</fullName>
    </submittedName>
</protein>
<reference evidence="3 4" key="1">
    <citation type="journal article" date="2014" name="BMC Genomics">
        <title>Comparative genome sequencing reveals chemotype-specific gene clusters in the toxigenic black mold Stachybotrys.</title>
        <authorList>
            <person name="Semeiks J."/>
            <person name="Borek D."/>
            <person name="Otwinowski Z."/>
            <person name="Grishin N.V."/>
        </authorList>
    </citation>
    <scope>NUCLEOTIDE SEQUENCE [LARGE SCALE GENOMIC DNA]</scope>
    <source>
        <strain evidence="4">CBS 109288 / IBT 7711</strain>
    </source>
</reference>
<dbReference type="Proteomes" id="UP000028045">
    <property type="component" value="Unassembled WGS sequence"/>
</dbReference>
<feature type="compositionally biased region" description="Basic and acidic residues" evidence="1">
    <location>
        <begin position="16"/>
        <end position="39"/>
    </location>
</feature>
<evidence type="ECO:0000313" key="4">
    <source>
        <dbReference type="Proteomes" id="UP000028045"/>
    </source>
</evidence>
<dbReference type="EMBL" id="KL648116">
    <property type="protein sequence ID" value="KEY71910.1"/>
    <property type="molecule type" value="Genomic_DNA"/>
</dbReference>
<gene>
    <name evidence="3" type="ORF">S7711_11357</name>
</gene>
<evidence type="ECO:0000256" key="2">
    <source>
        <dbReference type="SAM" id="Phobius"/>
    </source>
</evidence>
<keyword evidence="2" id="KW-0812">Transmembrane</keyword>
<proteinExistence type="predicted"/>
<dbReference type="HOGENOM" id="CLU_1797712_0_0_1"/>
<keyword evidence="2" id="KW-0472">Membrane</keyword>
<evidence type="ECO:0000256" key="1">
    <source>
        <dbReference type="SAM" id="MobiDB-lite"/>
    </source>
</evidence>
<name>A0A084B2Y1_STACB</name>
<sequence>MFEFRRYDANSGQYQKVDRHDKEDFEKSKSLNDEHDSNKTESTSSTGSDTFRISNRGVSLPRAAVFVLAGVNLLLSVALLWVTAGVARRSSCQPDTGIQRLGQADIPVEMELYRFRAGVTEKTAFWGPPNATTDAAWSTILNGE</sequence>